<name>A0A0E9RHD7_ANGAN</name>
<dbReference type="AlphaFoldDB" id="A0A0E9RHD7"/>
<accession>A0A0E9RHD7</accession>
<protein>
    <submittedName>
        <fullName evidence="1">Uncharacterized protein</fullName>
    </submittedName>
</protein>
<sequence>MSILSVMNVCERHYRFNNSALGKAIIATLNVTAKKIVSSKENLRH</sequence>
<proteinExistence type="predicted"/>
<reference evidence="1" key="1">
    <citation type="submission" date="2014-11" db="EMBL/GenBank/DDBJ databases">
        <authorList>
            <person name="Amaro Gonzalez C."/>
        </authorList>
    </citation>
    <scope>NUCLEOTIDE SEQUENCE</scope>
</reference>
<reference evidence="1" key="2">
    <citation type="journal article" date="2015" name="Fish Shellfish Immunol.">
        <title>Early steps in the European eel (Anguilla anguilla)-Vibrio vulnificus interaction in the gills: Role of the RtxA13 toxin.</title>
        <authorList>
            <person name="Callol A."/>
            <person name="Pajuelo D."/>
            <person name="Ebbesson L."/>
            <person name="Teles M."/>
            <person name="MacKenzie S."/>
            <person name="Amaro C."/>
        </authorList>
    </citation>
    <scope>NUCLEOTIDE SEQUENCE</scope>
</reference>
<dbReference type="EMBL" id="GBXM01080717">
    <property type="protein sequence ID" value="JAH27860.1"/>
    <property type="molecule type" value="Transcribed_RNA"/>
</dbReference>
<evidence type="ECO:0000313" key="1">
    <source>
        <dbReference type="EMBL" id="JAH27860.1"/>
    </source>
</evidence>
<organism evidence="1">
    <name type="scientific">Anguilla anguilla</name>
    <name type="common">European freshwater eel</name>
    <name type="synonym">Muraena anguilla</name>
    <dbReference type="NCBI Taxonomy" id="7936"/>
    <lineage>
        <taxon>Eukaryota</taxon>
        <taxon>Metazoa</taxon>
        <taxon>Chordata</taxon>
        <taxon>Craniata</taxon>
        <taxon>Vertebrata</taxon>
        <taxon>Euteleostomi</taxon>
        <taxon>Actinopterygii</taxon>
        <taxon>Neopterygii</taxon>
        <taxon>Teleostei</taxon>
        <taxon>Anguilliformes</taxon>
        <taxon>Anguillidae</taxon>
        <taxon>Anguilla</taxon>
    </lineage>
</organism>